<evidence type="ECO:0000313" key="1">
    <source>
        <dbReference type="EMBL" id="KMQ95275.1"/>
    </source>
</evidence>
<gene>
    <name evidence="1" type="ORF">RF55_4519</name>
</gene>
<organism evidence="1 2">
    <name type="scientific">Lasius niger</name>
    <name type="common">Black garden ant</name>
    <dbReference type="NCBI Taxonomy" id="67767"/>
    <lineage>
        <taxon>Eukaryota</taxon>
        <taxon>Metazoa</taxon>
        <taxon>Ecdysozoa</taxon>
        <taxon>Arthropoda</taxon>
        <taxon>Hexapoda</taxon>
        <taxon>Insecta</taxon>
        <taxon>Pterygota</taxon>
        <taxon>Neoptera</taxon>
        <taxon>Endopterygota</taxon>
        <taxon>Hymenoptera</taxon>
        <taxon>Apocrita</taxon>
        <taxon>Aculeata</taxon>
        <taxon>Formicoidea</taxon>
        <taxon>Formicidae</taxon>
        <taxon>Formicinae</taxon>
        <taxon>Lasius</taxon>
        <taxon>Lasius</taxon>
    </lineage>
</organism>
<dbReference type="OrthoDB" id="8122466at2759"/>
<proteinExistence type="predicted"/>
<protein>
    <submittedName>
        <fullName evidence="1">Uncharacterized protein</fullName>
    </submittedName>
</protein>
<comment type="caution">
    <text evidence="1">The sequence shown here is derived from an EMBL/GenBank/DDBJ whole genome shotgun (WGS) entry which is preliminary data.</text>
</comment>
<reference evidence="1 2" key="1">
    <citation type="submission" date="2015-04" db="EMBL/GenBank/DDBJ databases">
        <title>Lasius niger genome sequencing.</title>
        <authorList>
            <person name="Konorov E.A."/>
            <person name="Nikitin M.A."/>
            <person name="Kirill M.V."/>
            <person name="Chang P."/>
        </authorList>
    </citation>
    <scope>NUCLEOTIDE SEQUENCE [LARGE SCALE GENOMIC DNA]</scope>
    <source>
        <tissue evidence="1">Whole</tissue>
    </source>
</reference>
<evidence type="ECO:0000313" key="2">
    <source>
        <dbReference type="Proteomes" id="UP000036403"/>
    </source>
</evidence>
<dbReference type="EMBL" id="LBMM01002096">
    <property type="protein sequence ID" value="KMQ95275.1"/>
    <property type="molecule type" value="Genomic_DNA"/>
</dbReference>
<sequence length="130" mass="14816">MLYAFVYNILQDDAALRREMNLEDLDSHPTVTSKMLLPTELDTAISPYPFRATITLVMRSGMLVPAARNVRPITSGGMATVSPATFAHQTIRYEYAAIQKIEPMNVIGKNFFPEIKRMRGIYYLPRIYIN</sequence>
<name>A0A0J7NS48_LASNI</name>
<dbReference type="Proteomes" id="UP000036403">
    <property type="component" value="Unassembled WGS sequence"/>
</dbReference>
<accession>A0A0J7NS48</accession>
<keyword evidence="2" id="KW-1185">Reference proteome</keyword>
<dbReference type="PaxDb" id="67767-A0A0J7NS48"/>
<dbReference type="AlphaFoldDB" id="A0A0J7NS48"/>